<reference evidence="3" key="1">
    <citation type="journal article" date="2021" name="Nat. Commun.">
        <title>Genetic determinants of endophytism in the Arabidopsis root mycobiome.</title>
        <authorList>
            <person name="Mesny F."/>
            <person name="Miyauchi S."/>
            <person name="Thiergart T."/>
            <person name="Pickel B."/>
            <person name="Atanasova L."/>
            <person name="Karlsson M."/>
            <person name="Huettel B."/>
            <person name="Barry K.W."/>
            <person name="Haridas S."/>
            <person name="Chen C."/>
            <person name="Bauer D."/>
            <person name="Andreopoulos W."/>
            <person name="Pangilinan J."/>
            <person name="LaButti K."/>
            <person name="Riley R."/>
            <person name="Lipzen A."/>
            <person name="Clum A."/>
            <person name="Drula E."/>
            <person name="Henrissat B."/>
            <person name="Kohler A."/>
            <person name="Grigoriev I.V."/>
            <person name="Martin F.M."/>
            <person name="Hacquard S."/>
        </authorList>
    </citation>
    <scope>NUCLEOTIDE SEQUENCE</scope>
    <source>
        <strain evidence="3">MPI-CAGE-AT-0147</strain>
    </source>
</reference>
<protein>
    <recommendedName>
        <fullName evidence="5">Secreted protein</fullName>
    </recommendedName>
</protein>
<proteinExistence type="predicted"/>
<accession>A0A9P9D8X5</accession>
<evidence type="ECO:0000256" key="2">
    <source>
        <dbReference type="SAM" id="SignalP"/>
    </source>
</evidence>
<evidence type="ECO:0000256" key="1">
    <source>
        <dbReference type="SAM" id="MobiDB-lite"/>
    </source>
</evidence>
<keyword evidence="4" id="KW-1185">Reference proteome</keyword>
<evidence type="ECO:0008006" key="5">
    <source>
        <dbReference type="Google" id="ProtNLM"/>
    </source>
</evidence>
<dbReference type="Proteomes" id="UP000738349">
    <property type="component" value="Unassembled WGS sequence"/>
</dbReference>
<comment type="caution">
    <text evidence="3">The sequence shown here is derived from an EMBL/GenBank/DDBJ whole genome shotgun (WGS) entry which is preliminary data.</text>
</comment>
<evidence type="ECO:0000313" key="3">
    <source>
        <dbReference type="EMBL" id="KAH7114846.1"/>
    </source>
</evidence>
<feature type="chain" id="PRO_5040443733" description="Secreted protein" evidence="2">
    <location>
        <begin position="17"/>
        <end position="86"/>
    </location>
</feature>
<dbReference type="AlphaFoldDB" id="A0A9P9D8X5"/>
<organism evidence="3 4">
    <name type="scientific">Dactylonectria macrodidyma</name>
    <dbReference type="NCBI Taxonomy" id="307937"/>
    <lineage>
        <taxon>Eukaryota</taxon>
        <taxon>Fungi</taxon>
        <taxon>Dikarya</taxon>
        <taxon>Ascomycota</taxon>
        <taxon>Pezizomycotina</taxon>
        <taxon>Sordariomycetes</taxon>
        <taxon>Hypocreomycetidae</taxon>
        <taxon>Hypocreales</taxon>
        <taxon>Nectriaceae</taxon>
        <taxon>Dactylonectria</taxon>
    </lineage>
</organism>
<evidence type="ECO:0000313" key="4">
    <source>
        <dbReference type="Proteomes" id="UP000738349"/>
    </source>
</evidence>
<feature type="region of interest" description="Disordered" evidence="1">
    <location>
        <begin position="57"/>
        <end position="86"/>
    </location>
</feature>
<gene>
    <name evidence="3" type="ORF">EDB81DRAFT_821051</name>
</gene>
<name>A0A9P9D8X5_9HYPO</name>
<keyword evidence="2" id="KW-0732">Signal</keyword>
<dbReference type="EMBL" id="JAGMUV010000031">
    <property type="protein sequence ID" value="KAH7114846.1"/>
    <property type="molecule type" value="Genomic_DNA"/>
</dbReference>
<feature type="signal peptide" evidence="2">
    <location>
        <begin position="1"/>
        <end position="16"/>
    </location>
</feature>
<sequence>MARMFLLTFRVLILSSLKPPSPTGISKPPSPVLELAQPERCVPVHWATLRKGLLPHHESDFDSSAVSGHGGDVPGGKDPQSPAGLS</sequence>